<keyword evidence="1" id="KW-0472">Membrane</keyword>
<reference evidence="2" key="1">
    <citation type="submission" date="2018-02" db="EMBL/GenBank/DDBJ databases">
        <title>Rhizophora mucronata_Transcriptome.</title>
        <authorList>
            <person name="Meera S.P."/>
            <person name="Sreeshan A."/>
            <person name="Augustine A."/>
        </authorList>
    </citation>
    <scope>NUCLEOTIDE SEQUENCE</scope>
    <source>
        <tissue evidence="2">Leaf</tissue>
    </source>
</reference>
<accession>A0A2P2KWB6</accession>
<evidence type="ECO:0000313" key="2">
    <source>
        <dbReference type="EMBL" id="MBX10024.1"/>
    </source>
</evidence>
<protein>
    <submittedName>
        <fullName evidence="2">Uncharacterized protein</fullName>
    </submittedName>
</protein>
<sequence length="54" mass="6020">MYFGGLESIILTAHVMKLSNSNYYIYYSTTLTATMAAILVTRTMAATLAFQFTI</sequence>
<organism evidence="2">
    <name type="scientific">Rhizophora mucronata</name>
    <name type="common">Asiatic mangrove</name>
    <dbReference type="NCBI Taxonomy" id="61149"/>
    <lineage>
        <taxon>Eukaryota</taxon>
        <taxon>Viridiplantae</taxon>
        <taxon>Streptophyta</taxon>
        <taxon>Embryophyta</taxon>
        <taxon>Tracheophyta</taxon>
        <taxon>Spermatophyta</taxon>
        <taxon>Magnoliopsida</taxon>
        <taxon>eudicotyledons</taxon>
        <taxon>Gunneridae</taxon>
        <taxon>Pentapetalae</taxon>
        <taxon>rosids</taxon>
        <taxon>fabids</taxon>
        <taxon>Malpighiales</taxon>
        <taxon>Rhizophoraceae</taxon>
        <taxon>Rhizophora</taxon>
    </lineage>
</organism>
<keyword evidence="1" id="KW-0812">Transmembrane</keyword>
<dbReference type="AlphaFoldDB" id="A0A2P2KWB6"/>
<evidence type="ECO:0000256" key="1">
    <source>
        <dbReference type="SAM" id="Phobius"/>
    </source>
</evidence>
<feature type="transmembrane region" description="Helical" evidence="1">
    <location>
        <begin position="24"/>
        <end position="50"/>
    </location>
</feature>
<keyword evidence="1" id="KW-1133">Transmembrane helix</keyword>
<name>A0A2P2KWB6_RHIMU</name>
<proteinExistence type="predicted"/>
<dbReference type="EMBL" id="GGEC01029540">
    <property type="protein sequence ID" value="MBX10024.1"/>
    <property type="molecule type" value="Transcribed_RNA"/>
</dbReference>